<evidence type="ECO:0000313" key="3">
    <source>
        <dbReference type="Proteomes" id="UP000215694"/>
    </source>
</evidence>
<dbReference type="PANTHER" id="PTHR42951">
    <property type="entry name" value="METALLO-BETA-LACTAMASE DOMAIN-CONTAINING"/>
    <property type="match status" value="1"/>
</dbReference>
<dbReference type="InterPro" id="IPR036866">
    <property type="entry name" value="RibonucZ/Hydroxyglut_hydro"/>
</dbReference>
<dbReference type="SMART" id="SM00849">
    <property type="entry name" value="Lactamase_B"/>
    <property type="match status" value="1"/>
</dbReference>
<dbReference type="AlphaFoldDB" id="A0A371IYT5"/>
<dbReference type="InterPro" id="IPR050855">
    <property type="entry name" value="NDM-1-like"/>
</dbReference>
<comment type="caution">
    <text evidence="2">The sequence shown here is derived from an EMBL/GenBank/DDBJ whole genome shotgun (WGS) entry which is preliminary data.</text>
</comment>
<dbReference type="PANTHER" id="PTHR42951:SF4">
    <property type="entry name" value="ACYL-COENZYME A THIOESTERASE MBLAC2"/>
    <property type="match status" value="1"/>
</dbReference>
<keyword evidence="2" id="KW-0378">Hydrolase</keyword>
<evidence type="ECO:0000313" key="2">
    <source>
        <dbReference type="EMBL" id="RDY25644.1"/>
    </source>
</evidence>
<dbReference type="OrthoDB" id="420651at2"/>
<gene>
    <name evidence="2" type="ORF">CHL78_017220</name>
</gene>
<reference evidence="2 3" key="1">
    <citation type="journal article" date="2017" name="Genome Announc.">
        <title>Draft Genome Sequence of Romboutsia weinsteinii sp. nov. Strain CCRI-19649(T) Isolated from Surface Water.</title>
        <authorList>
            <person name="Maheux A.F."/>
            <person name="Boudreau D.K."/>
            <person name="Berube E."/>
            <person name="Boissinot M."/>
            <person name="Cantin P."/>
            <person name="Raymond F."/>
            <person name="Corbeil J."/>
            <person name="Omar R.F."/>
            <person name="Bergeron M.G."/>
        </authorList>
    </citation>
    <scope>NUCLEOTIDE SEQUENCE [LARGE SCALE GENOMIC DNA]</scope>
    <source>
        <strain evidence="2 3">CCRI-19649</strain>
    </source>
</reference>
<dbReference type="GO" id="GO:0016787">
    <property type="term" value="F:hydrolase activity"/>
    <property type="evidence" value="ECO:0007669"/>
    <property type="project" value="UniProtKB-KW"/>
</dbReference>
<accession>A0A371IYT5</accession>
<proteinExistence type="predicted"/>
<name>A0A371IYT5_9FIRM</name>
<dbReference type="InterPro" id="IPR001279">
    <property type="entry name" value="Metallo-B-lactamas"/>
</dbReference>
<dbReference type="SUPFAM" id="SSF56281">
    <property type="entry name" value="Metallo-hydrolase/oxidoreductase"/>
    <property type="match status" value="1"/>
</dbReference>
<dbReference type="Gene3D" id="3.60.15.10">
    <property type="entry name" value="Ribonuclease Z/Hydroxyacylglutathione hydrolase-like"/>
    <property type="match status" value="1"/>
</dbReference>
<evidence type="ECO:0000259" key="1">
    <source>
        <dbReference type="SMART" id="SM00849"/>
    </source>
</evidence>
<keyword evidence="3" id="KW-1185">Reference proteome</keyword>
<sequence length="239" mass="27956">MLKEVSKNIYYLPHDETTDRPTLGYIRGKEFSVMIDSGNSKRHVDLFYNGLKERGLEPPKFVIITHWHWDHTFGIASLNSKVIANKLTNRQLKKIESWKWTDKDMKERLESGEEIEFCDKYIRLEYKDLNEIKVKTADIIFDKSLTLDLGNLHCEILLVGGPHSKDSTIVWIPEEKVLFSGDADCEGCYSGEENYNKYELARYLNILRETEFETYIHGHCEPMSKTKLINELEEELKSL</sequence>
<organism evidence="2 3">
    <name type="scientific">Romboutsia weinsteinii</name>
    <dbReference type="NCBI Taxonomy" id="2020949"/>
    <lineage>
        <taxon>Bacteria</taxon>
        <taxon>Bacillati</taxon>
        <taxon>Bacillota</taxon>
        <taxon>Clostridia</taxon>
        <taxon>Peptostreptococcales</taxon>
        <taxon>Peptostreptococcaceae</taxon>
        <taxon>Romboutsia</taxon>
    </lineage>
</organism>
<dbReference type="EMBL" id="NOJY02000057">
    <property type="protein sequence ID" value="RDY25644.1"/>
    <property type="molecule type" value="Genomic_DNA"/>
</dbReference>
<dbReference type="Proteomes" id="UP000215694">
    <property type="component" value="Unassembled WGS sequence"/>
</dbReference>
<protein>
    <submittedName>
        <fullName evidence="2">MBL fold metallo-hydrolase</fullName>
    </submittedName>
</protein>
<dbReference type="Pfam" id="PF00753">
    <property type="entry name" value="Lactamase_B"/>
    <property type="match status" value="1"/>
</dbReference>
<feature type="domain" description="Metallo-beta-lactamase" evidence="1">
    <location>
        <begin position="20"/>
        <end position="219"/>
    </location>
</feature>